<dbReference type="Proteomes" id="UP000195321">
    <property type="component" value="Unassembled WGS sequence"/>
</dbReference>
<evidence type="ECO:0000313" key="2">
    <source>
        <dbReference type="Proteomes" id="UP000195321"/>
    </source>
</evidence>
<sequence length="110" mass="12922">MEKRWTTLALLSTSNTMVLDEEMGLLHLFDRENDHSSSQFTMKWCKWSESCNLKEETPNEEQRIILTNPIGAWAFQRRKCNVKNHLKKTEPRQLVITPAPFTLNSRESNN</sequence>
<organism evidence="1 2">
    <name type="scientific">Bacillus pseudomycoides</name>
    <dbReference type="NCBI Taxonomy" id="64104"/>
    <lineage>
        <taxon>Bacteria</taxon>
        <taxon>Bacillati</taxon>
        <taxon>Bacillota</taxon>
        <taxon>Bacilli</taxon>
        <taxon>Bacillales</taxon>
        <taxon>Bacillaceae</taxon>
        <taxon>Bacillus</taxon>
        <taxon>Bacillus cereus group</taxon>
    </lineage>
</organism>
<evidence type="ECO:0000313" key="1">
    <source>
        <dbReference type="EMBL" id="OUM47000.1"/>
    </source>
</evidence>
<protein>
    <recommendedName>
        <fullName evidence="3">Group-specific protein</fullName>
    </recommendedName>
</protein>
<comment type="caution">
    <text evidence="1">The sequence shown here is derived from an EMBL/GenBank/DDBJ whole genome shotgun (WGS) entry which is preliminary data.</text>
</comment>
<dbReference type="AlphaFoldDB" id="A0A1Y3MEY5"/>
<evidence type="ECO:0008006" key="3">
    <source>
        <dbReference type="Google" id="ProtNLM"/>
    </source>
</evidence>
<dbReference type="RefSeq" id="WP_088094367.1">
    <property type="nucleotide sequence ID" value="NZ_JBALMA010000227.1"/>
</dbReference>
<accession>A0A1Y3MEY5</accession>
<name>A0A1Y3MEY5_9BACI</name>
<reference evidence="1 2" key="1">
    <citation type="submission" date="2017-02" db="EMBL/GenBank/DDBJ databases">
        <title>Bacillus pseudomycoides isolate FSL K6-0042.</title>
        <authorList>
            <person name="Kovac J."/>
        </authorList>
    </citation>
    <scope>NUCLEOTIDE SEQUENCE [LARGE SCALE GENOMIC DNA]</scope>
    <source>
        <strain evidence="1 2">FSL K6-0042</strain>
    </source>
</reference>
<proteinExistence type="predicted"/>
<dbReference type="EMBL" id="MWPX01000030">
    <property type="protein sequence ID" value="OUM47000.1"/>
    <property type="molecule type" value="Genomic_DNA"/>
</dbReference>
<gene>
    <name evidence="1" type="ORF">BW425_20590</name>
</gene>